<dbReference type="InterPro" id="IPR007110">
    <property type="entry name" value="Ig-like_dom"/>
</dbReference>
<dbReference type="GO" id="GO:0042102">
    <property type="term" value="P:positive regulation of T cell proliferation"/>
    <property type="evidence" value="ECO:0007669"/>
    <property type="project" value="TreeGrafter"/>
</dbReference>
<name>A0A3Q2P7H0_FUNHE</name>
<dbReference type="PROSITE" id="PS50835">
    <property type="entry name" value="IG_LIKE"/>
    <property type="match status" value="1"/>
</dbReference>
<keyword evidence="10" id="KW-0393">Immunoglobulin domain</keyword>
<dbReference type="GO" id="GO:0071222">
    <property type="term" value="P:cellular response to lipopolysaccharide"/>
    <property type="evidence" value="ECO:0007669"/>
    <property type="project" value="TreeGrafter"/>
</dbReference>
<dbReference type="GO" id="GO:0007166">
    <property type="term" value="P:cell surface receptor signaling pathway"/>
    <property type="evidence" value="ECO:0007669"/>
    <property type="project" value="TreeGrafter"/>
</dbReference>
<evidence type="ECO:0000256" key="3">
    <source>
        <dbReference type="ARBA" id="ARBA00022692"/>
    </source>
</evidence>
<keyword evidence="5" id="KW-1133">Transmembrane helix</keyword>
<dbReference type="PANTHER" id="PTHR25466:SF14">
    <property type="entry name" value="BUTYROPHILIN SUBFAMILY 2 MEMBER A2-LIKE-RELATED"/>
    <property type="match status" value="1"/>
</dbReference>
<dbReference type="SUPFAM" id="SSF48726">
    <property type="entry name" value="Immunoglobulin"/>
    <property type="match status" value="1"/>
</dbReference>
<dbReference type="InterPro" id="IPR003599">
    <property type="entry name" value="Ig_sub"/>
</dbReference>
<dbReference type="Pfam" id="PF07686">
    <property type="entry name" value="V-set"/>
    <property type="match status" value="1"/>
</dbReference>
<evidence type="ECO:0000256" key="1">
    <source>
        <dbReference type="ARBA" id="ARBA00004251"/>
    </source>
</evidence>
<dbReference type="Gene3D" id="2.60.40.10">
    <property type="entry name" value="Immunoglobulins"/>
    <property type="match status" value="1"/>
</dbReference>
<dbReference type="AlphaFoldDB" id="A0A3Q2P7H0"/>
<dbReference type="GO" id="GO:0031295">
    <property type="term" value="P:T cell costimulation"/>
    <property type="evidence" value="ECO:0007669"/>
    <property type="project" value="TreeGrafter"/>
</dbReference>
<dbReference type="PANTHER" id="PTHR25466">
    <property type="entry name" value="T-LYMPHOCYTE ACTIVATION ANTIGEN"/>
    <property type="match status" value="1"/>
</dbReference>
<evidence type="ECO:0000313" key="13">
    <source>
        <dbReference type="Proteomes" id="UP000265000"/>
    </source>
</evidence>
<proteinExistence type="predicted"/>
<dbReference type="InterPro" id="IPR013106">
    <property type="entry name" value="Ig_V-set"/>
</dbReference>
<feature type="domain" description="Ig-like" evidence="11">
    <location>
        <begin position="10"/>
        <end position="118"/>
    </location>
</feature>
<evidence type="ECO:0000256" key="8">
    <source>
        <dbReference type="ARBA" id="ARBA00023170"/>
    </source>
</evidence>
<protein>
    <recommendedName>
        <fullName evidence="11">Ig-like domain-containing protein</fullName>
    </recommendedName>
</protein>
<dbReference type="GO" id="GO:0006955">
    <property type="term" value="P:immune response"/>
    <property type="evidence" value="ECO:0007669"/>
    <property type="project" value="TreeGrafter"/>
</dbReference>
<dbReference type="Ensembl" id="ENSFHET00000003322.1">
    <property type="protein sequence ID" value="ENSFHEP00000007735.1"/>
    <property type="gene ID" value="ENSFHEG00000008884.1"/>
</dbReference>
<dbReference type="GO" id="GO:0009897">
    <property type="term" value="C:external side of plasma membrane"/>
    <property type="evidence" value="ECO:0007669"/>
    <property type="project" value="TreeGrafter"/>
</dbReference>
<evidence type="ECO:0000256" key="5">
    <source>
        <dbReference type="ARBA" id="ARBA00022989"/>
    </source>
</evidence>
<evidence type="ECO:0000259" key="11">
    <source>
        <dbReference type="PROSITE" id="PS50835"/>
    </source>
</evidence>
<evidence type="ECO:0000256" key="2">
    <source>
        <dbReference type="ARBA" id="ARBA00022475"/>
    </source>
</evidence>
<keyword evidence="9" id="KW-0325">Glycoprotein</keyword>
<evidence type="ECO:0000313" key="12">
    <source>
        <dbReference type="Ensembl" id="ENSFHEP00000007735.1"/>
    </source>
</evidence>
<evidence type="ECO:0000256" key="4">
    <source>
        <dbReference type="ARBA" id="ARBA00022729"/>
    </source>
</evidence>
<dbReference type="GeneTree" id="ENSGT00940000172906"/>
<reference evidence="12" key="2">
    <citation type="submission" date="2025-09" db="UniProtKB">
        <authorList>
            <consortium name="Ensembl"/>
        </authorList>
    </citation>
    <scope>IDENTIFICATION</scope>
</reference>
<evidence type="ECO:0000256" key="10">
    <source>
        <dbReference type="ARBA" id="ARBA00023319"/>
    </source>
</evidence>
<dbReference type="SMART" id="SM00406">
    <property type="entry name" value="IGv"/>
    <property type="match status" value="1"/>
</dbReference>
<organism evidence="12 13">
    <name type="scientific">Fundulus heteroclitus</name>
    <name type="common">Killifish</name>
    <name type="synonym">Mummichog</name>
    <dbReference type="NCBI Taxonomy" id="8078"/>
    <lineage>
        <taxon>Eukaryota</taxon>
        <taxon>Metazoa</taxon>
        <taxon>Chordata</taxon>
        <taxon>Craniata</taxon>
        <taxon>Vertebrata</taxon>
        <taxon>Euteleostomi</taxon>
        <taxon>Actinopterygii</taxon>
        <taxon>Neopterygii</taxon>
        <taxon>Teleostei</taxon>
        <taxon>Neoteleostei</taxon>
        <taxon>Acanthomorphata</taxon>
        <taxon>Ovalentaria</taxon>
        <taxon>Atherinomorphae</taxon>
        <taxon>Cyprinodontiformes</taxon>
        <taxon>Fundulidae</taxon>
        <taxon>Fundulus</taxon>
    </lineage>
</organism>
<dbReference type="SMART" id="SM00409">
    <property type="entry name" value="IG"/>
    <property type="match status" value="1"/>
</dbReference>
<keyword evidence="7" id="KW-1015">Disulfide bond</keyword>
<keyword evidence="4" id="KW-0732">Signal</keyword>
<accession>A0A3Q2P7H0</accession>
<sequence length="135" mass="15072">VYHCCVLCFASVTSTSDLGHVFEGAESIVLPCQFFGLIPEENPTVIWRRYDLKPQIVHLRREDDDLRGQNQRFSGRTSVKPDALDSGDFSLSLRKPHLSDSGVYTCSISDGKDEITVTEVQLQVKGHTLHPLEGL</sequence>
<keyword evidence="2" id="KW-1003">Cell membrane</keyword>
<evidence type="ECO:0000256" key="7">
    <source>
        <dbReference type="ARBA" id="ARBA00023157"/>
    </source>
</evidence>
<dbReference type="InterPro" id="IPR036179">
    <property type="entry name" value="Ig-like_dom_sf"/>
</dbReference>
<evidence type="ECO:0000256" key="6">
    <source>
        <dbReference type="ARBA" id="ARBA00023136"/>
    </source>
</evidence>
<keyword evidence="8" id="KW-0675">Receptor</keyword>
<keyword evidence="3" id="KW-0812">Transmembrane</keyword>
<keyword evidence="13" id="KW-1185">Reference proteome</keyword>
<dbReference type="InterPro" id="IPR013783">
    <property type="entry name" value="Ig-like_fold"/>
</dbReference>
<dbReference type="GO" id="GO:0042130">
    <property type="term" value="P:negative regulation of T cell proliferation"/>
    <property type="evidence" value="ECO:0007669"/>
    <property type="project" value="TreeGrafter"/>
</dbReference>
<keyword evidence="6" id="KW-0472">Membrane</keyword>
<evidence type="ECO:0000256" key="9">
    <source>
        <dbReference type="ARBA" id="ARBA00023180"/>
    </source>
</evidence>
<comment type="subcellular location">
    <subcellularLocation>
        <location evidence="1">Cell membrane</location>
        <topology evidence="1">Single-pass type I membrane protein</topology>
    </subcellularLocation>
</comment>
<reference evidence="12" key="1">
    <citation type="submission" date="2025-08" db="UniProtKB">
        <authorList>
            <consortium name="Ensembl"/>
        </authorList>
    </citation>
    <scope>IDENTIFICATION</scope>
</reference>
<dbReference type="InterPro" id="IPR051713">
    <property type="entry name" value="T-cell_Activation_Regulation"/>
</dbReference>
<dbReference type="Proteomes" id="UP000265000">
    <property type="component" value="Unplaced"/>
</dbReference>